<evidence type="ECO:0000256" key="3">
    <source>
        <dbReference type="ARBA" id="ARBA00022487"/>
    </source>
</evidence>
<dbReference type="PIRSF" id="PIRSF022950">
    <property type="entry name" value="PPase_methylesterase_euk"/>
    <property type="match status" value="1"/>
</dbReference>
<protein>
    <recommendedName>
        <fullName evidence="2 6">Protein phosphatase methylesterase 1</fullName>
        <shortName evidence="6">PME-1</shortName>
        <ecNumber evidence="6">3.1.1.-</ecNumber>
    </recommendedName>
</protein>
<evidence type="ECO:0000313" key="9">
    <source>
        <dbReference type="EMBL" id="SGZ57809.1"/>
    </source>
</evidence>
<dbReference type="Pfam" id="PF00561">
    <property type="entry name" value="Abhydrolase_1"/>
    <property type="match status" value="1"/>
</dbReference>
<dbReference type="Proteomes" id="UP000182334">
    <property type="component" value="Chromosome VII"/>
</dbReference>
<dbReference type="InterPro" id="IPR000073">
    <property type="entry name" value="AB_hydrolase_1"/>
</dbReference>
<sequence>MSDLHKKLINRQKNESFGLAPLAEDPISDNEDSDTYFSSTDHDHKLDQSFYENAKNDTFPIRDVYIHKDGLYFQTYYSPPSSLDAPILVFHHGAGSSAMTFCWLAHFLKSLPEDEIPGIFLFDARGHGDSSKIPADFSLAAFSRDFAFVLQEFCTRHKVDTSIFLVGHSLGGAILTNYIMNFDHSHYKIMGLVMIDIVEETAVRALSSISHFINRRPKNFRSYPDAIQWHLNSHLLRNETSAKISVSALLQPNNAGNLDWKTDLSLMANFWDSWFVNLSENFIKCGSNSNNHLSKLLILSGNEILDKELIIGQMQGKYQLIVFNNSTNAGHFLQEDIPMQLGISITEFVRRNSVADKTSSKNLIRPKWGGEVNQ</sequence>
<dbReference type="InterPro" id="IPR016812">
    <property type="entry name" value="PPase_methylesterase_euk"/>
</dbReference>
<proteinExistence type="inferred from homology"/>
<evidence type="ECO:0000256" key="4">
    <source>
        <dbReference type="ARBA" id="ARBA00022801"/>
    </source>
</evidence>
<evidence type="ECO:0000256" key="7">
    <source>
        <dbReference type="PIRSR" id="PIRSR022950-1"/>
    </source>
</evidence>
<dbReference type="GO" id="GO:0051723">
    <property type="term" value="F:protein methylesterase activity"/>
    <property type="evidence" value="ECO:0007669"/>
    <property type="project" value="UniProtKB-EC"/>
</dbReference>
<comment type="similarity">
    <text evidence="1 6">Belongs to the AB hydrolase superfamily.</text>
</comment>
<evidence type="ECO:0000256" key="1">
    <source>
        <dbReference type="ARBA" id="ARBA00008645"/>
    </source>
</evidence>
<dbReference type="EMBL" id="LT635762">
    <property type="protein sequence ID" value="SGZ57809.1"/>
    <property type="molecule type" value="Genomic_DNA"/>
</dbReference>
<dbReference type="Gene3D" id="3.40.50.1820">
    <property type="entry name" value="alpha/beta hydrolase"/>
    <property type="match status" value="1"/>
</dbReference>
<dbReference type="STRING" id="45354.A0A1L0C2H7"/>
<feature type="active site" evidence="7">
    <location>
        <position position="169"/>
    </location>
</feature>
<keyword evidence="10" id="KW-1185">Reference proteome</keyword>
<feature type="active site" evidence="7">
    <location>
        <position position="331"/>
    </location>
</feature>
<evidence type="ECO:0000259" key="8">
    <source>
        <dbReference type="Pfam" id="PF00561"/>
    </source>
</evidence>
<comment type="function">
    <text evidence="6">Demethylates proteins that have been reversibly carboxymethylated.</text>
</comment>
<dbReference type="OrthoDB" id="194865at2759"/>
<dbReference type="PANTHER" id="PTHR14189:SF0">
    <property type="entry name" value="PROTEIN PHOSPHATASE METHYLESTERASE 1"/>
    <property type="match status" value="1"/>
</dbReference>
<dbReference type="EC" id="3.1.1.-" evidence="6"/>
<organism evidence="9 10">
    <name type="scientific">Sungouiella intermedia</name>
    <dbReference type="NCBI Taxonomy" id="45354"/>
    <lineage>
        <taxon>Eukaryota</taxon>
        <taxon>Fungi</taxon>
        <taxon>Dikarya</taxon>
        <taxon>Ascomycota</taxon>
        <taxon>Saccharomycotina</taxon>
        <taxon>Pichiomycetes</taxon>
        <taxon>Metschnikowiaceae</taxon>
        <taxon>Sungouiella</taxon>
    </lineage>
</organism>
<reference evidence="9 10" key="1">
    <citation type="submission" date="2016-10" db="EMBL/GenBank/DDBJ databases">
        <authorList>
            <person name="de Groot N.N."/>
        </authorList>
    </citation>
    <scope>NUCLEOTIDE SEQUENCE [LARGE SCALE GENOMIC DNA]</scope>
    <source>
        <strain evidence="9 10">CBS 141442</strain>
    </source>
</reference>
<keyword evidence="4 6" id="KW-0378">Hydrolase</keyword>
<accession>A0A1L0C2H7</accession>
<comment type="catalytic activity">
    <reaction evidence="5">
        <text>[phosphatase 2A protein]-C-terminal L-leucine methyl ester + H2O = [phosphatase 2A protein]-C-terminal L-leucine + methanol + H(+)</text>
        <dbReference type="Rhea" id="RHEA:48548"/>
        <dbReference type="Rhea" id="RHEA-COMP:12134"/>
        <dbReference type="Rhea" id="RHEA-COMP:12135"/>
        <dbReference type="ChEBI" id="CHEBI:15377"/>
        <dbReference type="ChEBI" id="CHEBI:15378"/>
        <dbReference type="ChEBI" id="CHEBI:17790"/>
        <dbReference type="ChEBI" id="CHEBI:90516"/>
        <dbReference type="ChEBI" id="CHEBI:90517"/>
        <dbReference type="EC" id="3.1.1.89"/>
    </reaction>
</comment>
<evidence type="ECO:0000256" key="5">
    <source>
        <dbReference type="ARBA" id="ARBA00049203"/>
    </source>
</evidence>
<keyword evidence="3 6" id="KW-0719">Serine esterase</keyword>
<gene>
    <name evidence="9" type="ORF">SAMEA4029010_CIC11G00000005182</name>
</gene>
<dbReference type="PANTHER" id="PTHR14189">
    <property type="entry name" value="PROTEIN PHOSPHATASE METHYLESTERASE-1 RELATED"/>
    <property type="match status" value="1"/>
</dbReference>
<feature type="active site" evidence="7">
    <location>
        <position position="196"/>
    </location>
</feature>
<feature type="domain" description="AB hydrolase-1" evidence="8">
    <location>
        <begin position="86"/>
        <end position="299"/>
    </location>
</feature>
<name>A0A1L0C2H7_9ASCO</name>
<evidence type="ECO:0000256" key="2">
    <source>
        <dbReference type="ARBA" id="ARBA00020672"/>
    </source>
</evidence>
<evidence type="ECO:0000313" key="10">
    <source>
        <dbReference type="Proteomes" id="UP000182334"/>
    </source>
</evidence>
<dbReference type="InterPro" id="IPR029058">
    <property type="entry name" value="AB_hydrolase_fold"/>
</dbReference>
<dbReference type="SUPFAM" id="SSF53474">
    <property type="entry name" value="alpha/beta-Hydrolases"/>
    <property type="match status" value="1"/>
</dbReference>
<dbReference type="AlphaFoldDB" id="A0A1L0C2H7"/>
<evidence type="ECO:0000256" key="6">
    <source>
        <dbReference type="PIRNR" id="PIRNR022950"/>
    </source>
</evidence>